<gene>
    <name evidence="1" type="ORF">BXY80_2793</name>
</gene>
<sequence>MNKKITNLTLILIALFLNYGCDDSNDEPEPELETFLCCGENPFANSNVDNLDQTLGEIEAVGMFTPNNDGFNDHFEIQNIEFYQNNTVTIYDLDDNVVFETQSYNNVDETVFPQNPSENAFLGLNQADDSELEFGSYKYKIVIENEETFLEYGYVCFIREPEQANGMSFINCIDSQFDPIIEQ</sequence>
<dbReference type="Proteomes" id="UP000284892">
    <property type="component" value="Unassembled WGS sequence"/>
</dbReference>
<organism evidence="1 2">
    <name type="scientific">Ichthyenterobacterium magnum</name>
    <dbReference type="NCBI Taxonomy" id="1230530"/>
    <lineage>
        <taxon>Bacteria</taxon>
        <taxon>Pseudomonadati</taxon>
        <taxon>Bacteroidota</taxon>
        <taxon>Flavobacteriia</taxon>
        <taxon>Flavobacteriales</taxon>
        <taxon>Flavobacteriaceae</taxon>
        <taxon>Ichthyenterobacterium</taxon>
    </lineage>
</organism>
<dbReference type="EMBL" id="RAQJ01000010">
    <property type="protein sequence ID" value="RKE89072.1"/>
    <property type="molecule type" value="Genomic_DNA"/>
</dbReference>
<keyword evidence="2" id="KW-1185">Reference proteome</keyword>
<name>A0A420DCA0_9FLAO</name>
<dbReference type="AlphaFoldDB" id="A0A420DCA0"/>
<evidence type="ECO:0000313" key="1">
    <source>
        <dbReference type="EMBL" id="RKE89072.1"/>
    </source>
</evidence>
<dbReference type="RefSeq" id="WP_120202928.1">
    <property type="nucleotide sequence ID" value="NZ_RAQJ01000010.1"/>
</dbReference>
<evidence type="ECO:0000313" key="2">
    <source>
        <dbReference type="Proteomes" id="UP000284892"/>
    </source>
</evidence>
<dbReference type="OrthoDB" id="1236981at2"/>
<comment type="caution">
    <text evidence="1">The sequence shown here is derived from an EMBL/GenBank/DDBJ whole genome shotgun (WGS) entry which is preliminary data.</text>
</comment>
<dbReference type="Pfam" id="PF13585">
    <property type="entry name" value="CHU_C"/>
    <property type="match status" value="1"/>
</dbReference>
<proteinExistence type="predicted"/>
<reference evidence="1 2" key="1">
    <citation type="submission" date="2018-09" db="EMBL/GenBank/DDBJ databases">
        <title>Genomic Encyclopedia of Archaeal and Bacterial Type Strains, Phase II (KMG-II): from individual species to whole genera.</title>
        <authorList>
            <person name="Goeker M."/>
        </authorList>
    </citation>
    <scope>NUCLEOTIDE SEQUENCE [LARGE SCALE GENOMIC DNA]</scope>
    <source>
        <strain evidence="1 2">DSM 26283</strain>
    </source>
</reference>
<accession>A0A420DCA0</accession>
<protein>
    <submittedName>
        <fullName evidence="1">Gliding motility-associated-like protein</fullName>
    </submittedName>
</protein>